<evidence type="ECO:0000313" key="1">
    <source>
        <dbReference type="EMBL" id="MFD3263208.1"/>
    </source>
</evidence>
<organism evidence="1 2">
    <name type="scientific">Phenylobacterium ferrooxidans</name>
    <dbReference type="NCBI Taxonomy" id="2982689"/>
    <lineage>
        <taxon>Bacteria</taxon>
        <taxon>Pseudomonadati</taxon>
        <taxon>Pseudomonadota</taxon>
        <taxon>Alphaproteobacteria</taxon>
        <taxon>Caulobacterales</taxon>
        <taxon>Caulobacteraceae</taxon>
        <taxon>Phenylobacterium</taxon>
    </lineage>
</organism>
<dbReference type="Proteomes" id="UP001598130">
    <property type="component" value="Unassembled WGS sequence"/>
</dbReference>
<protein>
    <submittedName>
        <fullName evidence="1">Uncharacterized protein</fullName>
    </submittedName>
</protein>
<evidence type="ECO:0000313" key="2">
    <source>
        <dbReference type="Proteomes" id="UP001598130"/>
    </source>
</evidence>
<proteinExistence type="predicted"/>
<gene>
    <name evidence="1" type="ORF">OCL97_04410</name>
</gene>
<dbReference type="EMBL" id="JAOTJD010000005">
    <property type="protein sequence ID" value="MFD3263208.1"/>
    <property type="molecule type" value="Genomic_DNA"/>
</dbReference>
<comment type="caution">
    <text evidence="1">The sequence shown here is derived from an EMBL/GenBank/DDBJ whole genome shotgun (WGS) entry which is preliminary data.</text>
</comment>
<accession>A0ABW6CLV0</accession>
<name>A0ABW6CLV0_9CAUL</name>
<reference evidence="1 2" key="1">
    <citation type="submission" date="2022-09" db="EMBL/GenBank/DDBJ databases">
        <title>New species of Phenylobacterium.</title>
        <authorList>
            <person name="Mieszkin S."/>
        </authorList>
    </citation>
    <scope>NUCLEOTIDE SEQUENCE [LARGE SCALE GENOMIC DNA]</scope>
    <source>
        <strain evidence="1 2">HK31-G</strain>
    </source>
</reference>
<dbReference type="RefSeq" id="WP_377367965.1">
    <property type="nucleotide sequence ID" value="NZ_JAOTJD010000005.1"/>
</dbReference>
<keyword evidence="2" id="KW-1185">Reference proteome</keyword>
<sequence length="209" mass="22540">MRFSPTNLNAHIVNMGQDLGWRRASACPCFSPASGNARFDCLLCGGRGHTWAAEVVVRAGLSSQTSKKALAQFGVYEIGDALLTIGSDSPLYDMGQYDRVRGLTSTNRFSTMMTRGQGDTLLGTIKSVDRVFWLNEAANATVEGGIPTVSDAGVLTWATGEPPAGTQYVVNGVRFDEFFAFLDLPSDRNIGGANLPRKVPVRKFDLLGR</sequence>